<dbReference type="Gene3D" id="3.30.70.330">
    <property type="match status" value="1"/>
</dbReference>
<keyword evidence="5" id="KW-1185">Reference proteome</keyword>
<feature type="compositionally biased region" description="Basic and acidic residues" evidence="2">
    <location>
        <begin position="149"/>
        <end position="159"/>
    </location>
</feature>
<feature type="compositionally biased region" description="Basic and acidic residues" evidence="2">
    <location>
        <begin position="114"/>
        <end position="141"/>
    </location>
</feature>
<dbReference type="InParanoid" id="B3S183"/>
<feature type="region of interest" description="Disordered" evidence="2">
    <location>
        <begin position="78"/>
        <end position="247"/>
    </location>
</feature>
<dbReference type="OrthoDB" id="5970at2759"/>
<organism evidence="4 5">
    <name type="scientific">Trichoplax adhaerens</name>
    <name type="common">Trichoplax reptans</name>
    <dbReference type="NCBI Taxonomy" id="10228"/>
    <lineage>
        <taxon>Eukaryota</taxon>
        <taxon>Metazoa</taxon>
        <taxon>Placozoa</taxon>
        <taxon>Uniplacotomia</taxon>
        <taxon>Trichoplacea</taxon>
        <taxon>Trichoplacidae</taxon>
        <taxon>Trichoplax</taxon>
    </lineage>
</organism>
<dbReference type="eggNOG" id="KOG0107">
    <property type="taxonomic scope" value="Eukaryota"/>
</dbReference>
<dbReference type="OMA" id="VERSHGM"/>
<dbReference type="FunFam" id="3.30.70.330:FF:001074">
    <property type="entry name" value="Splicing factor, arginine/serine-rich 7"/>
    <property type="match status" value="1"/>
</dbReference>
<dbReference type="InterPro" id="IPR000504">
    <property type="entry name" value="RRM_dom"/>
</dbReference>
<reference evidence="4 5" key="1">
    <citation type="journal article" date="2008" name="Nature">
        <title>The Trichoplax genome and the nature of placozoans.</title>
        <authorList>
            <person name="Srivastava M."/>
            <person name="Begovic E."/>
            <person name="Chapman J."/>
            <person name="Putnam N.H."/>
            <person name="Hellsten U."/>
            <person name="Kawashima T."/>
            <person name="Kuo A."/>
            <person name="Mitros T."/>
            <person name="Salamov A."/>
            <person name="Carpenter M.L."/>
            <person name="Signorovitch A.Y."/>
            <person name="Moreno M.A."/>
            <person name="Kamm K."/>
            <person name="Grimwood J."/>
            <person name="Schmutz J."/>
            <person name="Shapiro H."/>
            <person name="Grigoriev I.V."/>
            <person name="Buss L.W."/>
            <person name="Schierwater B."/>
            <person name="Dellaporta S.L."/>
            <person name="Rokhsar D.S."/>
        </authorList>
    </citation>
    <scope>NUCLEOTIDE SEQUENCE [LARGE SCALE GENOMIC DNA]</scope>
    <source>
        <strain evidence="4 5">Grell-BS-1999</strain>
    </source>
</reference>
<dbReference type="KEGG" id="tad:TRIADDRAFT_64092"/>
<feature type="compositionally biased region" description="Basic and acidic residues" evidence="2">
    <location>
        <begin position="220"/>
        <end position="247"/>
    </location>
</feature>
<dbReference type="Pfam" id="PF00076">
    <property type="entry name" value="RRM_1"/>
    <property type="match status" value="1"/>
</dbReference>
<dbReference type="SMART" id="SM00360">
    <property type="entry name" value="RRM"/>
    <property type="match status" value="1"/>
</dbReference>
<dbReference type="Proteomes" id="UP000009022">
    <property type="component" value="Unassembled WGS sequence"/>
</dbReference>
<dbReference type="PANTHER" id="PTHR23147">
    <property type="entry name" value="SERINE/ARGININE RICH SPLICING FACTOR"/>
    <property type="match status" value="1"/>
</dbReference>
<dbReference type="PhylomeDB" id="B3S183"/>
<dbReference type="RefSeq" id="XP_002114428.1">
    <property type="nucleotide sequence ID" value="XM_002114392.1"/>
</dbReference>
<evidence type="ECO:0000313" key="5">
    <source>
        <dbReference type="Proteomes" id="UP000009022"/>
    </source>
</evidence>
<dbReference type="CDD" id="cd12373">
    <property type="entry name" value="RRM_SRSF3_like"/>
    <property type="match status" value="1"/>
</dbReference>
<dbReference type="HOGENOM" id="CLU_012062_20_0_1"/>
<gene>
    <name evidence="4" type="ORF">TRIADDRAFT_64092</name>
</gene>
<name>B3S183_TRIAD</name>
<dbReference type="GeneID" id="6755641"/>
<sequence length="247" mass="29006">MADRTRVYIGNLGSGAAKHEIEKEFARYGPLKDVWIARNPPGFAFVVFDDPLDAQDAVEALDGRRLCGARVRVEIARGDSHPSVKRSTGHRDRGGYGGNRNEPDRYSSRRSRSFSKEKYDKPPRRRSGSRDRFDDRRDRGAVRRSLSPYRERVEPDYRNRRSRSKERYQRRRSVSPSRPKYETNRYDTGDGRHDSPSRGKYMSRHRSRSRSRSPMSRRRRIEEGDARYKSPRENRGSPGHSQERRDY</sequence>
<dbReference type="STRING" id="10228.B3S183"/>
<dbReference type="InterPro" id="IPR035979">
    <property type="entry name" value="RBD_domain_sf"/>
</dbReference>
<evidence type="ECO:0000256" key="2">
    <source>
        <dbReference type="SAM" id="MobiDB-lite"/>
    </source>
</evidence>
<evidence type="ECO:0000313" key="4">
    <source>
        <dbReference type="EMBL" id="EDV23518.1"/>
    </source>
</evidence>
<feature type="domain" description="RRM" evidence="3">
    <location>
        <begin position="5"/>
        <end position="78"/>
    </location>
</feature>
<dbReference type="EMBL" id="DS985247">
    <property type="protein sequence ID" value="EDV23518.1"/>
    <property type="molecule type" value="Genomic_DNA"/>
</dbReference>
<feature type="compositionally biased region" description="Basic residues" evidence="2">
    <location>
        <begin position="201"/>
        <end position="219"/>
    </location>
</feature>
<proteinExistence type="predicted"/>
<protein>
    <recommendedName>
        <fullName evidence="3">RRM domain-containing protein</fullName>
    </recommendedName>
</protein>
<keyword evidence="1" id="KW-0694">RNA-binding</keyword>
<evidence type="ECO:0000259" key="3">
    <source>
        <dbReference type="PROSITE" id="PS50102"/>
    </source>
</evidence>
<accession>B3S183</accession>
<evidence type="ECO:0000256" key="1">
    <source>
        <dbReference type="PROSITE-ProRule" id="PRU00176"/>
    </source>
</evidence>
<dbReference type="InterPro" id="IPR012677">
    <property type="entry name" value="Nucleotide-bd_a/b_plait_sf"/>
</dbReference>
<dbReference type="GO" id="GO:0000381">
    <property type="term" value="P:regulation of alternative mRNA splicing, via spliceosome"/>
    <property type="evidence" value="ECO:0000318"/>
    <property type="project" value="GO_Central"/>
</dbReference>
<dbReference type="GO" id="GO:0016607">
    <property type="term" value="C:nuclear speck"/>
    <property type="evidence" value="ECO:0000318"/>
    <property type="project" value="GO_Central"/>
</dbReference>
<dbReference type="PROSITE" id="PS50102">
    <property type="entry name" value="RRM"/>
    <property type="match status" value="1"/>
</dbReference>
<dbReference type="CTD" id="6755641"/>
<feature type="compositionally biased region" description="Basic residues" evidence="2">
    <location>
        <begin position="160"/>
        <end position="173"/>
    </location>
</feature>
<dbReference type="GO" id="GO:0003729">
    <property type="term" value="F:mRNA binding"/>
    <property type="evidence" value="ECO:0000318"/>
    <property type="project" value="GO_Central"/>
</dbReference>
<dbReference type="SUPFAM" id="SSF54928">
    <property type="entry name" value="RNA-binding domain, RBD"/>
    <property type="match status" value="1"/>
</dbReference>
<dbReference type="AlphaFoldDB" id="B3S183"/>
<dbReference type="InterPro" id="IPR050907">
    <property type="entry name" value="SRSF"/>
</dbReference>
<feature type="compositionally biased region" description="Basic and acidic residues" evidence="2">
    <location>
        <begin position="179"/>
        <end position="197"/>
    </location>
</feature>